<proteinExistence type="predicted"/>
<feature type="compositionally biased region" description="Polar residues" evidence="1">
    <location>
        <begin position="193"/>
        <end position="202"/>
    </location>
</feature>
<feature type="compositionally biased region" description="Low complexity" evidence="1">
    <location>
        <begin position="274"/>
        <end position="283"/>
    </location>
</feature>
<dbReference type="Proteomes" id="UP000324748">
    <property type="component" value="Unassembled WGS sequence"/>
</dbReference>
<accession>A0A5B0NSW6</accession>
<feature type="compositionally biased region" description="Pro residues" evidence="1">
    <location>
        <begin position="284"/>
        <end position="300"/>
    </location>
</feature>
<feature type="region of interest" description="Disordered" evidence="1">
    <location>
        <begin position="262"/>
        <end position="326"/>
    </location>
</feature>
<evidence type="ECO:0000313" key="4">
    <source>
        <dbReference type="Proteomes" id="UP000324748"/>
    </source>
</evidence>
<feature type="region of interest" description="Disordered" evidence="1">
    <location>
        <begin position="186"/>
        <end position="211"/>
    </location>
</feature>
<keyword evidence="4" id="KW-1185">Reference proteome</keyword>
<dbReference type="Proteomes" id="UP000325313">
    <property type="component" value="Unassembled WGS sequence"/>
</dbReference>
<sequence>MVRDNPLRIFAIRWRDIRYPLADTRQCQRIPASASGYPPAGADSGADVLFPPKSWRISGYPKGYPVTRRGHAAGRNPSRRGGTQTSSSEGIPSDELVLSSGGIPPNELVYIPACREALLPASRISNQLVRRSPSRRGGTQTSSLEGIPSDELVLSSGGIPPDELVYIPARREALLPASRILNQLVRRSPSRRAGSQTSSSEGIPSDELVLSSGGIPPEELVYIPARREGVGLLLTTSSCRFPIPIVDLLLVPVSNSNRRSLLIPPAAPDPSPVSPAAGPSELDLPPPPPPREPELDPLPPADTVSPSTHYTSSPGGIPPGGVASPL</sequence>
<comment type="caution">
    <text evidence="2">The sequence shown here is derived from an EMBL/GenBank/DDBJ whole genome shotgun (WGS) entry which is preliminary data.</text>
</comment>
<organism evidence="2 4">
    <name type="scientific">Puccinia graminis f. sp. tritici</name>
    <dbReference type="NCBI Taxonomy" id="56615"/>
    <lineage>
        <taxon>Eukaryota</taxon>
        <taxon>Fungi</taxon>
        <taxon>Dikarya</taxon>
        <taxon>Basidiomycota</taxon>
        <taxon>Pucciniomycotina</taxon>
        <taxon>Pucciniomycetes</taxon>
        <taxon>Pucciniales</taxon>
        <taxon>Pucciniaceae</taxon>
        <taxon>Puccinia</taxon>
    </lineage>
</organism>
<protein>
    <submittedName>
        <fullName evidence="2">Uncharacterized protein</fullName>
    </submittedName>
</protein>
<evidence type="ECO:0000313" key="3">
    <source>
        <dbReference type="EMBL" id="KAA1125510.1"/>
    </source>
</evidence>
<name>A0A5B0NSW6_PUCGR</name>
<dbReference type="EMBL" id="VSWC01000092">
    <property type="protein sequence ID" value="KAA1090938.1"/>
    <property type="molecule type" value="Genomic_DNA"/>
</dbReference>
<feature type="compositionally biased region" description="Polar residues" evidence="1">
    <location>
        <begin position="81"/>
        <end position="90"/>
    </location>
</feature>
<feature type="compositionally biased region" description="Polar residues" evidence="1">
    <location>
        <begin position="304"/>
        <end position="314"/>
    </location>
</feature>
<evidence type="ECO:0000313" key="5">
    <source>
        <dbReference type="Proteomes" id="UP000325313"/>
    </source>
</evidence>
<gene>
    <name evidence="2" type="ORF">PGT21_018482</name>
    <name evidence="3" type="ORF">PGTUg99_011433</name>
</gene>
<dbReference type="EMBL" id="VDEP01000177">
    <property type="protein sequence ID" value="KAA1125510.1"/>
    <property type="molecule type" value="Genomic_DNA"/>
</dbReference>
<feature type="region of interest" description="Disordered" evidence="1">
    <location>
        <begin position="129"/>
        <end position="149"/>
    </location>
</feature>
<evidence type="ECO:0000256" key="1">
    <source>
        <dbReference type="SAM" id="MobiDB-lite"/>
    </source>
</evidence>
<reference evidence="4 5" key="1">
    <citation type="submission" date="2019-05" db="EMBL/GenBank/DDBJ databases">
        <title>Emergence of the Ug99 lineage of the wheat stem rust pathogen through somatic hybridization.</title>
        <authorList>
            <person name="Li F."/>
            <person name="Upadhyaya N.M."/>
            <person name="Sperschneider J."/>
            <person name="Matny O."/>
            <person name="Nguyen-Phuc H."/>
            <person name="Mago R."/>
            <person name="Raley C."/>
            <person name="Miller M.E."/>
            <person name="Silverstein K.A.T."/>
            <person name="Henningsen E."/>
            <person name="Hirsch C.D."/>
            <person name="Visser B."/>
            <person name="Pretorius Z.A."/>
            <person name="Steffenson B.J."/>
            <person name="Schwessinger B."/>
            <person name="Dodds P.N."/>
            <person name="Figueroa M."/>
        </authorList>
    </citation>
    <scope>NUCLEOTIDE SEQUENCE [LARGE SCALE GENOMIC DNA]</scope>
    <source>
        <strain evidence="2">21-0</strain>
        <strain evidence="3 5">Ug99</strain>
    </source>
</reference>
<feature type="region of interest" description="Disordered" evidence="1">
    <location>
        <begin position="66"/>
        <end position="98"/>
    </location>
</feature>
<dbReference type="AlphaFoldDB" id="A0A5B0NSW6"/>
<evidence type="ECO:0000313" key="2">
    <source>
        <dbReference type="EMBL" id="KAA1090938.1"/>
    </source>
</evidence>